<keyword evidence="2" id="KW-1185">Reference proteome</keyword>
<reference evidence="1 2" key="1">
    <citation type="journal article" date="2016" name="Mol. Biol. Evol.">
        <title>Genome-Wide Survey of Gut Fungi (Harpellales) Reveals the First Horizontally Transferred Ubiquitin Gene from a Mosquito Host.</title>
        <authorList>
            <person name="Wang Y."/>
            <person name="White M.M."/>
            <person name="Kvist S."/>
            <person name="Moncalvo J.M."/>
        </authorList>
    </citation>
    <scope>NUCLEOTIDE SEQUENCE [LARGE SCALE GENOMIC DNA]</scope>
    <source>
        <strain evidence="1 2">ALG-7-W6</strain>
    </source>
</reference>
<evidence type="ECO:0000313" key="1">
    <source>
        <dbReference type="EMBL" id="OLY77620.1"/>
    </source>
</evidence>
<feature type="non-terminal residue" evidence="1">
    <location>
        <position position="8"/>
    </location>
</feature>
<accession>A0A1R0GL60</accession>
<organism evidence="1 2">
    <name type="scientific">Smittium mucronatum</name>
    <dbReference type="NCBI Taxonomy" id="133383"/>
    <lineage>
        <taxon>Eukaryota</taxon>
        <taxon>Fungi</taxon>
        <taxon>Fungi incertae sedis</taxon>
        <taxon>Zoopagomycota</taxon>
        <taxon>Kickxellomycotina</taxon>
        <taxon>Harpellomycetes</taxon>
        <taxon>Harpellales</taxon>
        <taxon>Legeriomycetaceae</taxon>
        <taxon>Smittium</taxon>
    </lineage>
</organism>
<proteinExistence type="predicted"/>
<name>A0A1R0GL60_9FUNG</name>
<protein>
    <submittedName>
        <fullName evidence="1">Uncharacterized protein</fullName>
    </submittedName>
</protein>
<comment type="caution">
    <text evidence="1">The sequence shown here is derived from an EMBL/GenBank/DDBJ whole genome shotgun (WGS) entry which is preliminary data.</text>
</comment>
<gene>
    <name evidence="1" type="ORF">AYI68_g8345</name>
</gene>
<dbReference type="EMBL" id="LSSL01007771">
    <property type="protein sequence ID" value="OLY77620.1"/>
    <property type="molecule type" value="Genomic_DNA"/>
</dbReference>
<evidence type="ECO:0000313" key="2">
    <source>
        <dbReference type="Proteomes" id="UP000187455"/>
    </source>
</evidence>
<sequence length="8" mass="791">MKGGVWGG</sequence>
<dbReference type="Proteomes" id="UP000187455">
    <property type="component" value="Unassembled WGS sequence"/>
</dbReference>